<accession>A0ABT5R874</accession>
<feature type="compositionally biased region" description="Low complexity" evidence="1">
    <location>
        <begin position="14"/>
        <end position="23"/>
    </location>
</feature>
<feature type="region of interest" description="Disordered" evidence="1">
    <location>
        <begin position="1"/>
        <end position="100"/>
    </location>
</feature>
<dbReference type="EMBL" id="JAJUBC010000127">
    <property type="protein sequence ID" value="MDD1796479.1"/>
    <property type="molecule type" value="Genomic_DNA"/>
</dbReference>
<comment type="caution">
    <text evidence="2">The sequence shown here is derived from an EMBL/GenBank/DDBJ whole genome shotgun (WGS) entry which is preliminary data.</text>
</comment>
<feature type="compositionally biased region" description="Acidic residues" evidence="1">
    <location>
        <begin position="1"/>
        <end position="10"/>
    </location>
</feature>
<dbReference type="Gene3D" id="4.10.1080.10">
    <property type="entry name" value="TSP type-3 repeat"/>
    <property type="match status" value="1"/>
</dbReference>
<feature type="compositionally biased region" description="Acidic residues" evidence="1">
    <location>
        <begin position="40"/>
        <end position="54"/>
    </location>
</feature>
<feature type="non-terminal residue" evidence="2">
    <location>
        <position position="1"/>
    </location>
</feature>
<protein>
    <submittedName>
        <fullName evidence="2">Thrombospondin type 3 repeat-containing protein</fullName>
    </submittedName>
</protein>
<name>A0ABT5R874_9GAMM</name>
<evidence type="ECO:0000256" key="1">
    <source>
        <dbReference type="SAM" id="MobiDB-lite"/>
    </source>
</evidence>
<feature type="compositionally biased region" description="Basic and acidic residues" evidence="1">
    <location>
        <begin position="82"/>
        <end position="98"/>
    </location>
</feature>
<dbReference type="InterPro" id="IPR028974">
    <property type="entry name" value="TSP_type-3_rpt"/>
</dbReference>
<evidence type="ECO:0000313" key="3">
    <source>
        <dbReference type="Proteomes" id="UP001149400"/>
    </source>
</evidence>
<feature type="compositionally biased region" description="Acidic residues" evidence="1">
    <location>
        <begin position="62"/>
        <end position="76"/>
    </location>
</feature>
<feature type="non-terminal residue" evidence="2">
    <location>
        <position position="150"/>
    </location>
</feature>
<evidence type="ECO:0000313" key="2">
    <source>
        <dbReference type="EMBL" id="MDD1796479.1"/>
    </source>
</evidence>
<organism evidence="2 3">
    <name type="scientific">Enterovibrio gelatinilyticus</name>
    <dbReference type="NCBI Taxonomy" id="2899819"/>
    <lineage>
        <taxon>Bacteria</taxon>
        <taxon>Pseudomonadati</taxon>
        <taxon>Pseudomonadota</taxon>
        <taxon>Gammaproteobacteria</taxon>
        <taxon>Vibrionales</taxon>
        <taxon>Vibrionaceae</taxon>
        <taxon>Enterovibrio</taxon>
    </lineage>
</organism>
<proteinExistence type="predicted"/>
<gene>
    <name evidence="2" type="ORF">LRP50_25530</name>
</gene>
<keyword evidence="3" id="KW-1185">Reference proteome</keyword>
<sequence length="150" mass="15702">NEDTDTDGDGVGDNGDAFPTDATETTDTDGDGVGDNADAFPDDASETTDSDGDGVGDNADAFPDDATETTDSDGDGIGDNGDIDRDNDGLSDDLESRTSAEIVDWPVLYGTTYSDGVLSANGGSWAYQANSQRFSEYGYRDNYRLSFTVA</sequence>
<dbReference type="Proteomes" id="UP001149400">
    <property type="component" value="Unassembled WGS sequence"/>
</dbReference>
<dbReference type="SUPFAM" id="SSF103647">
    <property type="entry name" value="TSP type-3 repeat"/>
    <property type="match status" value="1"/>
</dbReference>
<reference evidence="2" key="1">
    <citation type="submission" date="2021-12" db="EMBL/GenBank/DDBJ databases">
        <title>Enterovibrio ZSDZ35 sp. nov. and Enterovibrio ZSDZ42 sp. nov., isolated from coastal seawater in Qingdao.</title>
        <authorList>
            <person name="Zhang P."/>
        </authorList>
    </citation>
    <scope>NUCLEOTIDE SEQUENCE</scope>
    <source>
        <strain evidence="2">ZSDZ42</strain>
    </source>
</reference>